<keyword evidence="2" id="KW-1185">Reference proteome</keyword>
<organism evidence="1 2">
    <name type="scientific">Smallanthus sonchifolius</name>
    <dbReference type="NCBI Taxonomy" id="185202"/>
    <lineage>
        <taxon>Eukaryota</taxon>
        <taxon>Viridiplantae</taxon>
        <taxon>Streptophyta</taxon>
        <taxon>Embryophyta</taxon>
        <taxon>Tracheophyta</taxon>
        <taxon>Spermatophyta</taxon>
        <taxon>Magnoliopsida</taxon>
        <taxon>eudicotyledons</taxon>
        <taxon>Gunneridae</taxon>
        <taxon>Pentapetalae</taxon>
        <taxon>asterids</taxon>
        <taxon>campanulids</taxon>
        <taxon>Asterales</taxon>
        <taxon>Asteraceae</taxon>
        <taxon>Asteroideae</taxon>
        <taxon>Heliantheae alliance</taxon>
        <taxon>Millerieae</taxon>
        <taxon>Smallanthus</taxon>
    </lineage>
</organism>
<evidence type="ECO:0000313" key="1">
    <source>
        <dbReference type="EMBL" id="KAI3824244.1"/>
    </source>
</evidence>
<evidence type="ECO:0000313" key="2">
    <source>
        <dbReference type="Proteomes" id="UP001056120"/>
    </source>
</evidence>
<comment type="caution">
    <text evidence="1">The sequence shown here is derived from an EMBL/GenBank/DDBJ whole genome shotgun (WGS) entry which is preliminary data.</text>
</comment>
<proteinExistence type="predicted"/>
<name>A0ACB9JW48_9ASTR</name>
<dbReference type="EMBL" id="CM042019">
    <property type="protein sequence ID" value="KAI3824244.1"/>
    <property type="molecule type" value="Genomic_DNA"/>
</dbReference>
<reference evidence="1 2" key="2">
    <citation type="journal article" date="2022" name="Mol. Ecol. Resour.">
        <title>The genomes of chicory, endive, great burdock and yacon provide insights into Asteraceae paleo-polyploidization history and plant inulin production.</title>
        <authorList>
            <person name="Fan W."/>
            <person name="Wang S."/>
            <person name="Wang H."/>
            <person name="Wang A."/>
            <person name="Jiang F."/>
            <person name="Liu H."/>
            <person name="Zhao H."/>
            <person name="Xu D."/>
            <person name="Zhang Y."/>
        </authorList>
    </citation>
    <scope>NUCLEOTIDE SEQUENCE [LARGE SCALE GENOMIC DNA]</scope>
    <source>
        <strain evidence="2">cv. Yunnan</strain>
        <tissue evidence="1">Leaves</tissue>
    </source>
</reference>
<sequence length="125" mass="14138">MQESEETRRKRDKMQVQRKPTPTGVSLRHQRKLTPLQLCLLYDLVRLMTKPSSKVGMDRNYHDNQYYYEPCNNCGITGHWAQDCPRYNSHGGGPEYEGDDQSDTSSGAETGEPGQSSSSFGRSSC</sequence>
<protein>
    <submittedName>
        <fullName evidence="1">Uncharacterized protein</fullName>
    </submittedName>
</protein>
<accession>A0ACB9JW48</accession>
<reference evidence="2" key="1">
    <citation type="journal article" date="2022" name="Mol. Ecol. Resour.">
        <title>The genomes of chicory, endive, great burdock and yacon provide insights into Asteraceae palaeo-polyploidization history and plant inulin production.</title>
        <authorList>
            <person name="Fan W."/>
            <person name="Wang S."/>
            <person name="Wang H."/>
            <person name="Wang A."/>
            <person name="Jiang F."/>
            <person name="Liu H."/>
            <person name="Zhao H."/>
            <person name="Xu D."/>
            <person name="Zhang Y."/>
        </authorList>
    </citation>
    <scope>NUCLEOTIDE SEQUENCE [LARGE SCALE GENOMIC DNA]</scope>
    <source>
        <strain evidence="2">cv. Yunnan</strain>
    </source>
</reference>
<dbReference type="Proteomes" id="UP001056120">
    <property type="component" value="Linkage Group LG02"/>
</dbReference>
<gene>
    <name evidence="1" type="ORF">L1987_05694</name>
</gene>